<evidence type="ECO:0000256" key="3">
    <source>
        <dbReference type="ARBA" id="ARBA00022525"/>
    </source>
</evidence>
<comment type="subcellular location">
    <subcellularLocation>
        <location evidence="1">Secreted</location>
    </subcellularLocation>
</comment>
<dbReference type="SUPFAM" id="SSF55486">
    <property type="entry name" value="Metalloproteases ('zincins'), catalytic domain"/>
    <property type="match status" value="1"/>
</dbReference>
<dbReference type="SUPFAM" id="SSF51120">
    <property type="entry name" value="beta-Roll"/>
    <property type="match status" value="2"/>
</dbReference>
<evidence type="ECO:0000256" key="1">
    <source>
        <dbReference type="ARBA" id="ARBA00004613"/>
    </source>
</evidence>
<sequence length="576" mass="62557">MTNMTPYSQSGQDEIDFILKKGESARKWILPANKTITWSTLANQDTGVLGSNFGFTDPAQKSLISSVLQRYSEVTNVNFLYTSPSFSPVADLLIYNMRTDAYNGVAVVNPGDQYATIGLRVEHQNTPQGWAVTAHEVGHILGLQHTHEKINNEWIYSSNASMYNKIDTVMSYNSVRKFYYEYQAEPTDLGIYDIAAIQYLYGANTSFNSGDTIYKYSYVPFYSTIWDGGGIDTIDLSNFTSGSNLNLNNGTRSDIFFRPTNETFASHVFMGERALGIAYGANIENARGTQGNDTIQGNELNNIIWGENGDDVIYGNAGNDILYGGAGNDILDGGAGNDILDGGTGTDTLRGGTGDDRYIIDNVGDVIIENPGEGYDSIEIFGASISQYALPDNIEGINCTQASGNMALTGNNLDNIIIGTNGDNLITGGRGNDKLQGNGGSDTYIFNKGDGSDTILEAQRSTNPFDIDILKFGQGINFDQLWFSKENISGSLVVKIIGTSDKVSIDFWYSSSSGTPNWSECYIEKFQTSNGKTLNYDKVDQLVNAMAAFSPPALGQTTLPPNYQQALAPVIAAAWS</sequence>
<dbReference type="InterPro" id="IPR050557">
    <property type="entry name" value="RTX_toxin/Mannuronan_C5-epim"/>
</dbReference>
<dbReference type="InterPro" id="IPR001343">
    <property type="entry name" value="Hemolysn_Ca-bd"/>
</dbReference>
<dbReference type="InterPro" id="IPR011049">
    <property type="entry name" value="Serralysin-like_metalloprot_C"/>
</dbReference>
<name>A0ABS0KS56_PSENT</name>
<evidence type="ECO:0000313" key="7">
    <source>
        <dbReference type="Proteomes" id="UP000608450"/>
    </source>
</evidence>
<protein>
    <submittedName>
        <fullName evidence="6">M10 family metallopeptidase C-terminal domain-containing protein</fullName>
    </submittedName>
</protein>
<dbReference type="InterPro" id="IPR024079">
    <property type="entry name" value="MetalloPept_cat_dom_sf"/>
</dbReference>
<comment type="caution">
    <text evidence="6">The sequence shown here is derived from an EMBL/GenBank/DDBJ whole genome shotgun (WGS) entry which is preliminary data.</text>
</comment>
<keyword evidence="4" id="KW-0106">Calcium</keyword>
<dbReference type="InterPro" id="IPR010566">
    <property type="entry name" value="Haemolys_ca-bd"/>
</dbReference>
<accession>A0ABS0KS56</accession>
<evidence type="ECO:0000313" key="6">
    <source>
        <dbReference type="EMBL" id="MBG6290828.1"/>
    </source>
</evidence>
<reference evidence="6 7" key="1">
    <citation type="submission" date="2020-11" db="EMBL/GenBank/DDBJ databases">
        <title>Enhanced detection system for hospital associated transmission using whole genome sequencing surveillance.</title>
        <authorList>
            <person name="Harrison L.H."/>
            <person name="Van Tyne D."/>
            <person name="Marsh J.W."/>
            <person name="Griffith M.P."/>
            <person name="Snyder D.J."/>
            <person name="Cooper V.S."/>
            <person name="Mustapha M."/>
        </authorList>
    </citation>
    <scope>NUCLEOTIDE SEQUENCE [LARGE SCALE GENOMIC DNA]</scope>
    <source>
        <strain evidence="6 7">PSA00705</strain>
    </source>
</reference>
<dbReference type="Gene3D" id="3.40.390.10">
    <property type="entry name" value="Collagenase (Catalytic Domain)"/>
    <property type="match status" value="1"/>
</dbReference>
<dbReference type="RefSeq" id="WP_196913465.1">
    <property type="nucleotide sequence ID" value="NZ_JADTFC010000088.1"/>
</dbReference>
<dbReference type="PANTHER" id="PTHR38340">
    <property type="entry name" value="S-LAYER PROTEIN"/>
    <property type="match status" value="1"/>
</dbReference>
<dbReference type="PRINTS" id="PR00313">
    <property type="entry name" value="CABNDNGRPT"/>
</dbReference>
<dbReference type="Pfam" id="PF00353">
    <property type="entry name" value="HemolysinCabind"/>
    <property type="match status" value="3"/>
</dbReference>
<dbReference type="InterPro" id="IPR006026">
    <property type="entry name" value="Peptidase_Metallo"/>
</dbReference>
<evidence type="ECO:0000259" key="5">
    <source>
        <dbReference type="SMART" id="SM00235"/>
    </source>
</evidence>
<dbReference type="Pfam" id="PF13688">
    <property type="entry name" value="Reprolysin_5"/>
    <property type="match status" value="1"/>
</dbReference>
<dbReference type="Pfam" id="PF06594">
    <property type="entry name" value="HCBP_related"/>
    <property type="match status" value="1"/>
</dbReference>
<dbReference type="PANTHER" id="PTHR38340:SF1">
    <property type="entry name" value="S-LAYER PROTEIN"/>
    <property type="match status" value="1"/>
</dbReference>
<dbReference type="PROSITE" id="PS00330">
    <property type="entry name" value="HEMOLYSIN_CALCIUM"/>
    <property type="match status" value="3"/>
</dbReference>
<feature type="domain" description="Peptidase metallopeptidase" evidence="5">
    <location>
        <begin position="24"/>
        <end position="184"/>
    </location>
</feature>
<gene>
    <name evidence="6" type="ORF">I5I61_25500</name>
</gene>
<dbReference type="EMBL" id="JADTFC010000088">
    <property type="protein sequence ID" value="MBG6290828.1"/>
    <property type="molecule type" value="Genomic_DNA"/>
</dbReference>
<keyword evidence="3" id="KW-0964">Secreted</keyword>
<dbReference type="InterPro" id="IPR018511">
    <property type="entry name" value="Hemolysin-typ_Ca-bd_CS"/>
</dbReference>
<organism evidence="6 7">
    <name type="scientific">Pseudomonas nitroreducens</name>
    <dbReference type="NCBI Taxonomy" id="46680"/>
    <lineage>
        <taxon>Bacteria</taxon>
        <taxon>Pseudomonadati</taxon>
        <taxon>Pseudomonadota</taxon>
        <taxon>Gammaproteobacteria</taxon>
        <taxon>Pseudomonadales</taxon>
        <taxon>Pseudomonadaceae</taxon>
        <taxon>Pseudomonas</taxon>
    </lineage>
</organism>
<comment type="similarity">
    <text evidence="2">Belongs to the peptidase M10B family.</text>
</comment>
<evidence type="ECO:0000256" key="2">
    <source>
        <dbReference type="ARBA" id="ARBA00009490"/>
    </source>
</evidence>
<dbReference type="Proteomes" id="UP000608450">
    <property type="component" value="Unassembled WGS sequence"/>
</dbReference>
<keyword evidence="7" id="KW-1185">Reference proteome</keyword>
<proteinExistence type="inferred from homology"/>
<evidence type="ECO:0000256" key="4">
    <source>
        <dbReference type="ARBA" id="ARBA00022837"/>
    </source>
</evidence>
<dbReference type="SMART" id="SM00235">
    <property type="entry name" value="ZnMc"/>
    <property type="match status" value="1"/>
</dbReference>
<dbReference type="Gene3D" id="2.150.10.10">
    <property type="entry name" value="Serralysin-like metalloprotease, C-terminal"/>
    <property type="match status" value="2"/>
</dbReference>